<dbReference type="STRING" id="187330.AMS58_12950"/>
<name>A0A0N1MV99_9GAMM</name>
<organism evidence="12 13">
    <name type="scientific">Pseudoalteromonas porphyrae</name>
    <dbReference type="NCBI Taxonomy" id="187330"/>
    <lineage>
        <taxon>Bacteria</taxon>
        <taxon>Pseudomonadati</taxon>
        <taxon>Pseudomonadota</taxon>
        <taxon>Gammaproteobacteria</taxon>
        <taxon>Alteromonadales</taxon>
        <taxon>Pseudoalteromonadaceae</taxon>
        <taxon>Pseudoalteromonas</taxon>
    </lineage>
</organism>
<dbReference type="InterPro" id="IPR011006">
    <property type="entry name" value="CheY-like_superfamily"/>
</dbReference>
<dbReference type="SUPFAM" id="SSF52172">
    <property type="entry name" value="CheY-like"/>
    <property type="match status" value="1"/>
</dbReference>
<comment type="subcellular location">
    <subcellularLocation>
        <location evidence="1">Cell membrane</location>
        <topology evidence="1">Multi-pass membrane protein</topology>
    </subcellularLocation>
</comment>
<dbReference type="PROSITE" id="PS50110">
    <property type="entry name" value="RESPONSE_REGULATORY"/>
    <property type="match status" value="1"/>
</dbReference>
<evidence type="ECO:0000256" key="10">
    <source>
        <dbReference type="PROSITE-ProRule" id="PRU00169"/>
    </source>
</evidence>
<evidence type="ECO:0000259" key="11">
    <source>
        <dbReference type="PROSITE" id="PS50110"/>
    </source>
</evidence>
<dbReference type="GO" id="GO:0005886">
    <property type="term" value="C:plasma membrane"/>
    <property type="evidence" value="ECO:0007669"/>
    <property type="project" value="UniProtKB-SubCell"/>
</dbReference>
<dbReference type="OrthoDB" id="9797243at2"/>
<dbReference type="AlphaFoldDB" id="A0A0N1MV99"/>
<evidence type="ECO:0000313" key="13">
    <source>
        <dbReference type="Proteomes" id="UP000037848"/>
    </source>
</evidence>
<dbReference type="Gene3D" id="1.20.120.160">
    <property type="entry name" value="HPT domain"/>
    <property type="match status" value="1"/>
</dbReference>
<keyword evidence="5" id="KW-0547">Nucleotide-binding</keyword>
<dbReference type="Gene3D" id="3.40.50.2300">
    <property type="match status" value="1"/>
</dbReference>
<dbReference type="Proteomes" id="UP000037848">
    <property type="component" value="Unassembled WGS sequence"/>
</dbReference>
<dbReference type="InterPro" id="IPR036641">
    <property type="entry name" value="HPT_dom_sf"/>
</dbReference>
<evidence type="ECO:0000256" key="4">
    <source>
        <dbReference type="ARBA" id="ARBA00022692"/>
    </source>
</evidence>
<dbReference type="PANTHER" id="PTHR45339:SF1">
    <property type="entry name" value="HYBRID SIGNAL TRANSDUCTION HISTIDINE KINASE J"/>
    <property type="match status" value="1"/>
</dbReference>
<keyword evidence="9" id="KW-0472">Membrane</keyword>
<protein>
    <recommendedName>
        <fullName evidence="11">Response regulatory domain-containing protein</fullName>
    </recommendedName>
</protein>
<dbReference type="CDD" id="cd17546">
    <property type="entry name" value="REC_hyHK_CKI1_RcsC-like"/>
    <property type="match status" value="1"/>
</dbReference>
<feature type="modified residue" description="4-aspartylphosphate" evidence="10">
    <location>
        <position position="480"/>
    </location>
</feature>
<keyword evidence="7" id="KW-1133">Transmembrane helix</keyword>
<dbReference type="GO" id="GO:0000160">
    <property type="term" value="P:phosphorelay signal transduction system"/>
    <property type="evidence" value="ECO:0007669"/>
    <property type="project" value="UniProtKB-KW"/>
</dbReference>
<sequence>MIFSFLLILTTAVTTYLIVKKITVRKLLSSSQHEDHKQLNQFNNTQKMIDDMPLMIVVEDKYHQRLMWNESFENTFSKQWDENNRAYNTNSLIADVFITQNNEVLHSQVCREYNIQLIDNNSKLVNIFYVKQPYLDLEGGVTGVMTLITQVSEVEEAFTQNDLIHQYLPQLVENIPGGFCQLEYFNNAEGRFTYLSLGAQKILGLADDYINHRGVVGCISPSVVDQDRVTIAKAFKEGASKGENIDCQFRYKSKNEIRRCRFIAIVNPQSLPEDEGASWHAILFDITEKLQRKNNVNLNENKAIDEKGDLWHVFLDDEKLINLLDMCQVSYQQRNIKDFKDEFKKPVFIIVCEDDLDVYLGCDKVRKLAEFSGRIIVITKNKDDIYHLQNNLIKISYESINVVTLKEAFKMLAQGIQKKNKKDLPRKLSGNILVAEDNQVNQLLIQKQFESFGLKVTLADNGKTAFELLNTKPFQMVITDCNMPILDGFQLTSKIRQHRDVAVKCIPVIGMTADDSKEIINKALTGGMDCVIFKPYSLAQLYETLVEYLPPYVLLNSREEQLKDSLSDEVSLSHWVTVFGNKQDALAMAHVFHDTLKKDLIDLNHACAINDAKQYEKVLHRIKGSIVMVKIKTLASKIKACEIQLAEEGITKNNKSVTLISELTILNNMVASWLDKVD</sequence>
<accession>A0A0N1MV99</accession>
<keyword evidence="13" id="KW-1185">Reference proteome</keyword>
<keyword evidence="2" id="KW-1003">Cell membrane</keyword>
<comment type="caution">
    <text evidence="12">The sequence shown here is derived from an EMBL/GenBank/DDBJ whole genome shotgun (WGS) entry which is preliminary data.</text>
</comment>
<dbReference type="SMART" id="SM00448">
    <property type="entry name" value="REC"/>
    <property type="match status" value="1"/>
</dbReference>
<evidence type="ECO:0000256" key="6">
    <source>
        <dbReference type="ARBA" id="ARBA00022840"/>
    </source>
</evidence>
<dbReference type="EMBL" id="LHPH01000009">
    <property type="protein sequence ID" value="KPH63260.1"/>
    <property type="molecule type" value="Genomic_DNA"/>
</dbReference>
<keyword evidence="3 10" id="KW-0597">Phosphoprotein</keyword>
<evidence type="ECO:0000256" key="7">
    <source>
        <dbReference type="ARBA" id="ARBA00022989"/>
    </source>
</evidence>
<dbReference type="SUPFAM" id="SSF55785">
    <property type="entry name" value="PYP-like sensor domain (PAS domain)"/>
    <property type="match status" value="1"/>
</dbReference>
<dbReference type="Gene3D" id="3.30.450.20">
    <property type="entry name" value="PAS domain"/>
    <property type="match status" value="1"/>
</dbReference>
<reference evidence="12 13" key="1">
    <citation type="submission" date="2015-08" db="EMBL/GenBank/DDBJ databases">
        <title>Draft Genome Sequence of Pseudoalteromonas porphyrae UCD-SED14.</title>
        <authorList>
            <person name="Coil D.A."/>
            <person name="Jospin G."/>
            <person name="Lee R.D."/>
            <person name="Eisen J.A."/>
        </authorList>
    </citation>
    <scope>NUCLEOTIDE SEQUENCE [LARGE SCALE GENOMIC DNA]</scope>
    <source>
        <strain evidence="12 13">UCD-SED14</strain>
    </source>
</reference>
<evidence type="ECO:0000256" key="8">
    <source>
        <dbReference type="ARBA" id="ARBA00023012"/>
    </source>
</evidence>
<dbReference type="PATRIC" id="fig|187330.3.peg.4105"/>
<keyword evidence="6" id="KW-0067">ATP-binding</keyword>
<keyword evidence="4" id="KW-0812">Transmembrane</keyword>
<dbReference type="SUPFAM" id="SSF47226">
    <property type="entry name" value="Histidine-containing phosphotransfer domain, HPT domain"/>
    <property type="match status" value="1"/>
</dbReference>
<dbReference type="GO" id="GO:0005524">
    <property type="term" value="F:ATP binding"/>
    <property type="evidence" value="ECO:0007669"/>
    <property type="project" value="UniProtKB-KW"/>
</dbReference>
<evidence type="ECO:0000256" key="1">
    <source>
        <dbReference type="ARBA" id="ARBA00004651"/>
    </source>
</evidence>
<feature type="domain" description="Response regulatory" evidence="11">
    <location>
        <begin position="431"/>
        <end position="549"/>
    </location>
</feature>
<keyword evidence="8" id="KW-0902">Two-component regulatory system</keyword>
<proteinExistence type="predicted"/>
<evidence type="ECO:0000256" key="2">
    <source>
        <dbReference type="ARBA" id="ARBA00022475"/>
    </source>
</evidence>
<dbReference type="RefSeq" id="WP_054454196.1">
    <property type="nucleotide sequence ID" value="NZ_LHPH01000009.1"/>
</dbReference>
<dbReference type="PANTHER" id="PTHR45339">
    <property type="entry name" value="HYBRID SIGNAL TRANSDUCTION HISTIDINE KINASE J"/>
    <property type="match status" value="1"/>
</dbReference>
<evidence type="ECO:0000313" key="12">
    <source>
        <dbReference type="EMBL" id="KPH63260.1"/>
    </source>
</evidence>
<evidence type="ECO:0000256" key="9">
    <source>
        <dbReference type="ARBA" id="ARBA00023136"/>
    </source>
</evidence>
<gene>
    <name evidence="12" type="ORF">ADS77_09985</name>
</gene>
<dbReference type="InterPro" id="IPR001789">
    <property type="entry name" value="Sig_transdc_resp-reg_receiver"/>
</dbReference>
<evidence type="ECO:0000256" key="3">
    <source>
        <dbReference type="ARBA" id="ARBA00022553"/>
    </source>
</evidence>
<dbReference type="Pfam" id="PF00072">
    <property type="entry name" value="Response_reg"/>
    <property type="match status" value="1"/>
</dbReference>
<dbReference type="InterPro" id="IPR035965">
    <property type="entry name" value="PAS-like_dom_sf"/>
</dbReference>
<evidence type="ECO:0000256" key="5">
    <source>
        <dbReference type="ARBA" id="ARBA00022741"/>
    </source>
</evidence>